<dbReference type="GO" id="GO:0015297">
    <property type="term" value="F:antiporter activity"/>
    <property type="evidence" value="ECO:0007669"/>
    <property type="project" value="InterPro"/>
</dbReference>
<evidence type="ECO:0000256" key="7">
    <source>
        <dbReference type="SAM" id="Phobius"/>
    </source>
</evidence>
<feature type="transmembrane region" description="Helical" evidence="7">
    <location>
        <begin position="147"/>
        <end position="170"/>
    </location>
</feature>
<dbReference type="SUPFAM" id="SSF51735">
    <property type="entry name" value="NAD(P)-binding Rossmann-fold domains"/>
    <property type="match status" value="1"/>
</dbReference>
<keyword evidence="11" id="KW-1185">Reference proteome</keyword>
<feature type="transmembrane region" description="Helical" evidence="7">
    <location>
        <begin position="88"/>
        <end position="109"/>
    </location>
</feature>
<feature type="transmembrane region" description="Helical" evidence="7">
    <location>
        <begin position="28"/>
        <end position="46"/>
    </location>
</feature>
<keyword evidence="6 7" id="KW-0472">Membrane</keyword>
<feature type="transmembrane region" description="Helical" evidence="7">
    <location>
        <begin position="58"/>
        <end position="76"/>
    </location>
</feature>
<dbReference type="Gene3D" id="3.40.50.720">
    <property type="entry name" value="NAD(P)-binding Rossmann-like Domain"/>
    <property type="match status" value="1"/>
</dbReference>
<sequence>MDIPLFNDFIIIIGLSIAALYICNRLGISVIVGFLLTGLIVGPHGLKLIENIHQVDSLSEIGIILLLFTIGVELSLQELWSVRKGVAIGGSLQVLSTILVTTGIVYYLGISITEALFVGFLISLSSTAIVLKILQGKNEINTPHGKMSLAILIFQDVIIVPMMLVTPLLAGGELNLGSSSLLIIAKGLGIILLIIVSAKWIVPGILYQVARTRNRELFLLSVIFICFSIAWLTASVGLSLSLGAFLAGLIISESEYSHQALSKILPFRDIFLGLFFVSVGMLLDYTFILQYPIIFLLIVVGVIVFKSLIAGTVTFIMGYPIRTSILVGLALCQVGEFSLILSKVGLDANVISDSVYQIFLSVSVVTMAATSFIVDFSPKVVDSVSKLPLPHKLKYGYQHVSNESESENHMLENLNDHLIILGYGFNGRTIAKAAKVAGIPYIVIETNPDTVKSERSKGEPIIYGDATHELVLEKANIKSARIMVLAISDFFATRQVIDIAKSLNPKLYIITRTPYMKDIDLLYESGADEVISQEFETSIEIFVRLLKKYLVPQDSIDRFIAEVRSEGYDMVRNLPKYTHGHSDLKMNLPDIDISTFKLNKRSPSANKCLSELGLRQKYGVTVLAIERDSETITNPHGDTKLFPGDIVIVLGKPDHLAEAQAFFVEKDKVNKFFWEYQH</sequence>
<dbReference type="GO" id="GO:0016020">
    <property type="term" value="C:membrane"/>
    <property type="evidence" value="ECO:0007669"/>
    <property type="project" value="UniProtKB-SubCell"/>
</dbReference>
<keyword evidence="4 7" id="KW-0812">Transmembrane</keyword>
<feature type="transmembrane region" description="Helical" evidence="7">
    <location>
        <begin position="6"/>
        <end position="23"/>
    </location>
</feature>
<keyword evidence="5 7" id="KW-1133">Transmembrane helix</keyword>
<feature type="transmembrane region" description="Helical" evidence="7">
    <location>
        <begin position="295"/>
        <end position="319"/>
    </location>
</feature>
<feature type="transmembrane region" description="Helical" evidence="7">
    <location>
        <begin position="176"/>
        <end position="196"/>
    </location>
</feature>
<gene>
    <name evidence="10" type="ordered locus">Metev_1339</name>
</gene>
<evidence type="ECO:0000256" key="1">
    <source>
        <dbReference type="ARBA" id="ARBA00004141"/>
    </source>
</evidence>
<protein>
    <submittedName>
        <fullName evidence="10">Sodium/hydrogen exchanger</fullName>
    </submittedName>
</protein>
<evidence type="ECO:0000313" key="10">
    <source>
        <dbReference type="EMBL" id="ADI74198.1"/>
    </source>
</evidence>
<dbReference type="InterPro" id="IPR036291">
    <property type="entry name" value="NAD(P)-bd_dom_sf"/>
</dbReference>
<dbReference type="Pfam" id="PF02080">
    <property type="entry name" value="TrkA_C"/>
    <property type="match status" value="1"/>
</dbReference>
<dbReference type="Gene3D" id="1.20.1530.20">
    <property type="match status" value="1"/>
</dbReference>
<accession>D7E9C6</accession>
<dbReference type="PROSITE" id="PS51202">
    <property type="entry name" value="RCK_C"/>
    <property type="match status" value="1"/>
</dbReference>
<dbReference type="STRING" id="644295.Metev_1339"/>
<dbReference type="PROSITE" id="PS51201">
    <property type="entry name" value="RCK_N"/>
    <property type="match status" value="1"/>
</dbReference>
<evidence type="ECO:0000256" key="4">
    <source>
        <dbReference type="ARBA" id="ARBA00022692"/>
    </source>
</evidence>
<dbReference type="GeneID" id="9346973"/>
<dbReference type="GO" id="GO:1902600">
    <property type="term" value="P:proton transmembrane transport"/>
    <property type="evidence" value="ECO:0007669"/>
    <property type="project" value="InterPro"/>
</dbReference>
<evidence type="ECO:0000313" key="11">
    <source>
        <dbReference type="Proteomes" id="UP000000391"/>
    </source>
</evidence>
<dbReference type="InterPro" id="IPR003148">
    <property type="entry name" value="RCK_N"/>
</dbReference>
<dbReference type="Pfam" id="PF00999">
    <property type="entry name" value="Na_H_Exchanger"/>
    <property type="match status" value="1"/>
</dbReference>
<evidence type="ECO:0000256" key="2">
    <source>
        <dbReference type="ARBA" id="ARBA00005551"/>
    </source>
</evidence>
<dbReference type="AlphaFoldDB" id="D7E9C6"/>
<reference evidence="10 11" key="1">
    <citation type="submission" date="2010-06" db="EMBL/GenBank/DDBJ databases">
        <title>Complete sequence chromosome of Methanohalobium evestigatum Z-7303.</title>
        <authorList>
            <consortium name="US DOE Joint Genome Institute"/>
            <person name="Lucas S."/>
            <person name="Copeland A."/>
            <person name="Lapidus A."/>
            <person name="Cheng J.-F."/>
            <person name="Bruce D."/>
            <person name="Goodwin L."/>
            <person name="Pitluck S."/>
            <person name="Saunders E."/>
            <person name="Detter J.C."/>
            <person name="Han C."/>
            <person name="Tapia R."/>
            <person name="Land M."/>
            <person name="Hauser L."/>
            <person name="Kyrpides N."/>
            <person name="Mikhailova N."/>
            <person name="Sieprawska-Lupa M."/>
            <person name="Whitman W.B."/>
            <person name="Anderson I."/>
            <person name="Woyke T."/>
        </authorList>
    </citation>
    <scope>NUCLEOTIDE SEQUENCE [LARGE SCALE GENOMIC DNA]</scope>
    <source>
        <strain evidence="11">ATCC BAA-1072 / DSM 3721 / NBRC 107634 / OCM 161 / Z-7303</strain>
    </source>
</reference>
<evidence type="ECO:0000259" key="9">
    <source>
        <dbReference type="PROSITE" id="PS51202"/>
    </source>
</evidence>
<dbReference type="SUPFAM" id="SSF116726">
    <property type="entry name" value="TrkA C-terminal domain-like"/>
    <property type="match status" value="1"/>
</dbReference>
<feature type="transmembrane region" description="Helical" evidence="7">
    <location>
        <begin position="115"/>
        <end position="135"/>
    </location>
</feature>
<proteinExistence type="inferred from homology"/>
<dbReference type="EMBL" id="CP002069">
    <property type="protein sequence ID" value="ADI74198.1"/>
    <property type="molecule type" value="Genomic_DNA"/>
</dbReference>
<dbReference type="KEGG" id="mev:Metev_1339"/>
<dbReference type="Pfam" id="PF02254">
    <property type="entry name" value="TrkA_N"/>
    <property type="match status" value="1"/>
</dbReference>
<dbReference type="InterPro" id="IPR038770">
    <property type="entry name" value="Na+/solute_symporter_sf"/>
</dbReference>
<feature type="transmembrane region" description="Helical" evidence="7">
    <location>
        <begin position="217"/>
        <end position="250"/>
    </location>
</feature>
<dbReference type="HOGENOM" id="CLU_005126_9_0_2"/>
<evidence type="ECO:0000256" key="5">
    <source>
        <dbReference type="ARBA" id="ARBA00022989"/>
    </source>
</evidence>
<evidence type="ECO:0000259" key="8">
    <source>
        <dbReference type="PROSITE" id="PS51201"/>
    </source>
</evidence>
<dbReference type="Gene3D" id="3.30.70.1450">
    <property type="entry name" value="Regulator of K+ conductance, C-terminal domain"/>
    <property type="match status" value="1"/>
</dbReference>
<dbReference type="Proteomes" id="UP000000391">
    <property type="component" value="Chromosome"/>
</dbReference>
<name>D7E9C6_METEZ</name>
<dbReference type="GO" id="GO:0008324">
    <property type="term" value="F:monoatomic cation transmembrane transporter activity"/>
    <property type="evidence" value="ECO:0007669"/>
    <property type="project" value="InterPro"/>
</dbReference>
<comment type="subcellular location">
    <subcellularLocation>
        <location evidence="1">Membrane</location>
        <topology evidence="1">Multi-pass membrane protein</topology>
    </subcellularLocation>
</comment>
<dbReference type="OrthoDB" id="43518at2157"/>
<dbReference type="PANTHER" id="PTHR42751:SF3">
    <property type="entry name" value="SODIUM_GLUTAMATE SYMPORTER"/>
    <property type="match status" value="1"/>
</dbReference>
<dbReference type="InterPro" id="IPR006153">
    <property type="entry name" value="Cation/H_exchanger_TM"/>
</dbReference>
<comment type="similarity">
    <text evidence="2">Belongs to the monovalent cation:proton antiporter 2 (CPA2) transporter (TC 2.A.37) family.</text>
</comment>
<keyword evidence="3" id="KW-0813">Transport</keyword>
<feature type="transmembrane region" description="Helical" evidence="7">
    <location>
        <begin position="270"/>
        <end position="288"/>
    </location>
</feature>
<evidence type="ECO:0000256" key="3">
    <source>
        <dbReference type="ARBA" id="ARBA00022448"/>
    </source>
</evidence>
<dbReference type="PANTHER" id="PTHR42751">
    <property type="entry name" value="SODIUM/HYDROGEN EXCHANGER FAMILY/TRKA DOMAIN PROTEIN"/>
    <property type="match status" value="1"/>
</dbReference>
<feature type="domain" description="RCK C-terminal" evidence="9">
    <location>
        <begin position="581"/>
        <end position="665"/>
    </location>
</feature>
<dbReference type="InterPro" id="IPR036721">
    <property type="entry name" value="RCK_C_sf"/>
</dbReference>
<dbReference type="GO" id="GO:0006813">
    <property type="term" value="P:potassium ion transport"/>
    <property type="evidence" value="ECO:0007669"/>
    <property type="project" value="InterPro"/>
</dbReference>
<feature type="domain" description="RCK N-terminal" evidence="8">
    <location>
        <begin position="415"/>
        <end position="532"/>
    </location>
</feature>
<dbReference type="RefSeq" id="WP_013194764.1">
    <property type="nucleotide sequence ID" value="NC_014253.1"/>
</dbReference>
<evidence type="ECO:0000256" key="6">
    <source>
        <dbReference type="ARBA" id="ARBA00023136"/>
    </source>
</evidence>
<dbReference type="InterPro" id="IPR006037">
    <property type="entry name" value="RCK_C"/>
</dbReference>
<organism evidence="10 11">
    <name type="scientific">Methanohalobium evestigatum (strain ATCC BAA-1072 / DSM 3721 / NBRC 107634 / OCM 161 / Z-7303)</name>
    <dbReference type="NCBI Taxonomy" id="644295"/>
    <lineage>
        <taxon>Archaea</taxon>
        <taxon>Methanobacteriati</taxon>
        <taxon>Methanobacteriota</taxon>
        <taxon>Stenosarchaea group</taxon>
        <taxon>Methanomicrobia</taxon>
        <taxon>Methanosarcinales</taxon>
        <taxon>Methanosarcinaceae</taxon>
        <taxon>Methanohalobium</taxon>
    </lineage>
</organism>